<comment type="catalytic activity">
    <reaction evidence="4">
        <text>N-terminal L-arginyl-[protein] + L-leucyl-tRNA(Leu) = N-terminal L-leucyl-L-arginyl-[protein] + tRNA(Leu) + H(+)</text>
        <dbReference type="Rhea" id="RHEA:50416"/>
        <dbReference type="Rhea" id="RHEA-COMP:9613"/>
        <dbReference type="Rhea" id="RHEA-COMP:9622"/>
        <dbReference type="Rhea" id="RHEA-COMP:12672"/>
        <dbReference type="Rhea" id="RHEA-COMP:12673"/>
        <dbReference type="ChEBI" id="CHEBI:15378"/>
        <dbReference type="ChEBI" id="CHEBI:64719"/>
        <dbReference type="ChEBI" id="CHEBI:78442"/>
        <dbReference type="ChEBI" id="CHEBI:78494"/>
        <dbReference type="ChEBI" id="CHEBI:133044"/>
        <dbReference type="EC" id="2.3.2.6"/>
    </reaction>
</comment>
<dbReference type="GO" id="GO:0005737">
    <property type="term" value="C:cytoplasm"/>
    <property type="evidence" value="ECO:0007669"/>
    <property type="project" value="UniProtKB-SubCell"/>
</dbReference>
<dbReference type="InterPro" id="IPR016181">
    <property type="entry name" value="Acyl_CoA_acyltransferase"/>
</dbReference>
<sequence length="216" mass="24341">MSALTAETILAAYRIGVFPMADDADDPDLYWVEPERRGIFPLDNFHVPKRLARTIRKMPFTVTVDKDFRRVMRECAEPRGDRDATWINKTILELYGELHDLGYAHSVECWLGDDLVGGLYGLAFESVFCGESMFTRATDASKVALVYLVARLIRGRFNLLDAQFMNPHLATFGAVEISRADYLLRLNKALQSEGDFYSLGDDVTGSEILQSITQTS</sequence>
<dbReference type="Proteomes" id="UP000476030">
    <property type="component" value="Unassembled WGS sequence"/>
</dbReference>
<dbReference type="PANTHER" id="PTHR30098">
    <property type="entry name" value="LEUCYL/PHENYLALANYL-TRNA--PROTEIN TRANSFERASE"/>
    <property type="match status" value="1"/>
</dbReference>
<evidence type="ECO:0000313" key="5">
    <source>
        <dbReference type="EMBL" id="MZR30349.1"/>
    </source>
</evidence>
<evidence type="ECO:0000256" key="4">
    <source>
        <dbReference type="HAMAP-Rule" id="MF_00688"/>
    </source>
</evidence>
<dbReference type="SUPFAM" id="SSF55729">
    <property type="entry name" value="Acyl-CoA N-acyltransferases (Nat)"/>
    <property type="match status" value="1"/>
</dbReference>
<comment type="catalytic activity">
    <reaction evidence="4">
        <text>L-phenylalanyl-tRNA(Phe) + an N-terminal L-alpha-aminoacyl-[protein] = an N-terminal L-phenylalanyl-L-alpha-aminoacyl-[protein] + tRNA(Phe)</text>
        <dbReference type="Rhea" id="RHEA:43632"/>
        <dbReference type="Rhea" id="RHEA-COMP:9668"/>
        <dbReference type="Rhea" id="RHEA-COMP:9699"/>
        <dbReference type="Rhea" id="RHEA-COMP:10636"/>
        <dbReference type="Rhea" id="RHEA-COMP:10637"/>
        <dbReference type="ChEBI" id="CHEBI:78442"/>
        <dbReference type="ChEBI" id="CHEBI:78531"/>
        <dbReference type="ChEBI" id="CHEBI:78597"/>
        <dbReference type="ChEBI" id="CHEBI:83561"/>
        <dbReference type="EC" id="2.3.2.6"/>
    </reaction>
</comment>
<dbReference type="NCBIfam" id="TIGR00667">
    <property type="entry name" value="aat"/>
    <property type="match status" value="1"/>
</dbReference>
<dbReference type="InterPro" id="IPR004616">
    <property type="entry name" value="Leu/Phe-tRNA_Trfase"/>
</dbReference>
<dbReference type="AlphaFoldDB" id="A0A6L8W6L5"/>
<dbReference type="InterPro" id="IPR042203">
    <property type="entry name" value="Leu/Phe-tRNA_Trfase_C"/>
</dbReference>
<keyword evidence="1 4" id="KW-0963">Cytoplasm</keyword>
<dbReference type="PANTHER" id="PTHR30098:SF2">
    <property type="entry name" value="LEUCYL_PHENYLALANYL-TRNA--PROTEIN TRANSFERASE"/>
    <property type="match status" value="1"/>
</dbReference>
<comment type="subcellular location">
    <subcellularLocation>
        <location evidence="4">Cytoplasm</location>
    </subcellularLocation>
</comment>
<comment type="function">
    <text evidence="4">Functions in the N-end rule pathway of protein degradation where it conjugates Leu, Phe and, less efficiently, Met from aminoacyl-tRNAs to the N-termini of proteins containing an N-terminal arginine or lysine.</text>
</comment>
<protein>
    <recommendedName>
        <fullName evidence="4">Leucyl/phenylalanyl-tRNA--protein transferase</fullName>
        <ecNumber evidence="4">2.3.2.6</ecNumber>
    </recommendedName>
    <alternativeName>
        <fullName evidence="4">L/F-transferase</fullName>
    </alternativeName>
    <alternativeName>
        <fullName evidence="4">Leucyltransferase</fullName>
    </alternativeName>
    <alternativeName>
        <fullName evidence="4">Phenyalanyltransferase</fullName>
    </alternativeName>
</protein>
<dbReference type="GO" id="GO:0008914">
    <property type="term" value="F:leucyl-tRNA--protein transferase activity"/>
    <property type="evidence" value="ECO:0007669"/>
    <property type="project" value="UniProtKB-UniRule"/>
</dbReference>
<dbReference type="GO" id="GO:0030163">
    <property type="term" value="P:protein catabolic process"/>
    <property type="evidence" value="ECO:0007669"/>
    <property type="project" value="UniProtKB-UniRule"/>
</dbReference>
<gene>
    <name evidence="4" type="primary">aat</name>
    <name evidence="5" type="ORF">GQE98_06830</name>
</gene>
<dbReference type="Pfam" id="PF03588">
    <property type="entry name" value="Leu_Phe_trans"/>
    <property type="match status" value="1"/>
</dbReference>
<reference evidence="5 6" key="1">
    <citation type="submission" date="2019-12" db="EMBL/GenBank/DDBJ databases">
        <title>Snethiella sp. nov. sp. isolated from sea sand.</title>
        <authorList>
            <person name="Kim J."/>
            <person name="Jeong S.E."/>
            <person name="Jung H.S."/>
            <person name="Jeon C.O."/>
        </authorList>
    </citation>
    <scope>NUCLEOTIDE SEQUENCE [LARGE SCALE GENOMIC DNA]</scope>
    <source>
        <strain evidence="5 6">DP05</strain>
    </source>
</reference>
<dbReference type="FunFam" id="3.40.630.70:FF:000001">
    <property type="entry name" value="Leucyl/phenylalanyl-tRNA--protein transferase"/>
    <property type="match status" value="1"/>
</dbReference>
<evidence type="ECO:0000313" key="6">
    <source>
        <dbReference type="Proteomes" id="UP000476030"/>
    </source>
</evidence>
<dbReference type="EMBL" id="WTUW01000002">
    <property type="protein sequence ID" value="MZR30349.1"/>
    <property type="molecule type" value="Genomic_DNA"/>
</dbReference>
<evidence type="ECO:0000256" key="3">
    <source>
        <dbReference type="ARBA" id="ARBA00023315"/>
    </source>
</evidence>
<keyword evidence="2 4" id="KW-0808">Transferase</keyword>
<organism evidence="5 6">
    <name type="scientific">Sneathiella litorea</name>
    <dbReference type="NCBI Taxonomy" id="2606216"/>
    <lineage>
        <taxon>Bacteria</taxon>
        <taxon>Pseudomonadati</taxon>
        <taxon>Pseudomonadota</taxon>
        <taxon>Alphaproteobacteria</taxon>
        <taxon>Sneathiellales</taxon>
        <taxon>Sneathiellaceae</taxon>
        <taxon>Sneathiella</taxon>
    </lineage>
</organism>
<dbReference type="EC" id="2.3.2.6" evidence="4"/>
<dbReference type="Gene3D" id="3.40.630.70">
    <property type="entry name" value="Leucyl/phenylalanyl-tRNA-protein transferase, C-terminal domain"/>
    <property type="match status" value="1"/>
</dbReference>
<dbReference type="HAMAP" id="MF_00688">
    <property type="entry name" value="Leu_Phe_trans"/>
    <property type="match status" value="1"/>
</dbReference>
<dbReference type="RefSeq" id="WP_161314940.1">
    <property type="nucleotide sequence ID" value="NZ_WTUW01000002.1"/>
</dbReference>
<comment type="similarity">
    <text evidence="4">Belongs to the L/F-transferase family.</text>
</comment>
<accession>A0A6L8W6L5</accession>
<keyword evidence="6" id="KW-1185">Reference proteome</keyword>
<comment type="catalytic activity">
    <reaction evidence="4">
        <text>N-terminal L-lysyl-[protein] + L-leucyl-tRNA(Leu) = N-terminal L-leucyl-L-lysyl-[protein] + tRNA(Leu) + H(+)</text>
        <dbReference type="Rhea" id="RHEA:12340"/>
        <dbReference type="Rhea" id="RHEA-COMP:9613"/>
        <dbReference type="Rhea" id="RHEA-COMP:9622"/>
        <dbReference type="Rhea" id="RHEA-COMP:12670"/>
        <dbReference type="Rhea" id="RHEA-COMP:12671"/>
        <dbReference type="ChEBI" id="CHEBI:15378"/>
        <dbReference type="ChEBI" id="CHEBI:65249"/>
        <dbReference type="ChEBI" id="CHEBI:78442"/>
        <dbReference type="ChEBI" id="CHEBI:78494"/>
        <dbReference type="ChEBI" id="CHEBI:133043"/>
        <dbReference type="EC" id="2.3.2.6"/>
    </reaction>
</comment>
<evidence type="ECO:0000256" key="2">
    <source>
        <dbReference type="ARBA" id="ARBA00022679"/>
    </source>
</evidence>
<keyword evidence="3 4" id="KW-0012">Acyltransferase</keyword>
<proteinExistence type="inferred from homology"/>
<comment type="caution">
    <text evidence="5">The sequence shown here is derived from an EMBL/GenBank/DDBJ whole genome shotgun (WGS) entry which is preliminary data.</text>
</comment>
<evidence type="ECO:0000256" key="1">
    <source>
        <dbReference type="ARBA" id="ARBA00022490"/>
    </source>
</evidence>
<name>A0A6L8W6L5_9PROT</name>